<name>A0ACD5TIP1_AVESA</name>
<reference evidence="1" key="1">
    <citation type="submission" date="2021-05" db="EMBL/GenBank/DDBJ databases">
        <authorList>
            <person name="Scholz U."/>
            <person name="Mascher M."/>
            <person name="Fiebig A."/>
        </authorList>
    </citation>
    <scope>NUCLEOTIDE SEQUENCE [LARGE SCALE GENOMIC DNA]</scope>
</reference>
<keyword evidence="2" id="KW-1185">Reference proteome</keyword>
<proteinExistence type="predicted"/>
<accession>A0ACD5TIP1</accession>
<dbReference type="Proteomes" id="UP001732700">
    <property type="component" value="Chromosome 1A"/>
</dbReference>
<protein>
    <submittedName>
        <fullName evidence="1">Uncharacterized protein</fullName>
    </submittedName>
</protein>
<evidence type="ECO:0000313" key="1">
    <source>
        <dbReference type="EnsemblPlants" id="AVESA.00010b.r2.1AG0060480.1.CDS"/>
    </source>
</evidence>
<evidence type="ECO:0000313" key="2">
    <source>
        <dbReference type="Proteomes" id="UP001732700"/>
    </source>
</evidence>
<organism evidence="1 2">
    <name type="scientific">Avena sativa</name>
    <name type="common">Oat</name>
    <dbReference type="NCBI Taxonomy" id="4498"/>
    <lineage>
        <taxon>Eukaryota</taxon>
        <taxon>Viridiplantae</taxon>
        <taxon>Streptophyta</taxon>
        <taxon>Embryophyta</taxon>
        <taxon>Tracheophyta</taxon>
        <taxon>Spermatophyta</taxon>
        <taxon>Magnoliopsida</taxon>
        <taxon>Liliopsida</taxon>
        <taxon>Poales</taxon>
        <taxon>Poaceae</taxon>
        <taxon>BOP clade</taxon>
        <taxon>Pooideae</taxon>
        <taxon>Poodae</taxon>
        <taxon>Poeae</taxon>
        <taxon>Poeae Chloroplast Group 1 (Aveneae type)</taxon>
        <taxon>Aveninae</taxon>
        <taxon>Avena</taxon>
    </lineage>
</organism>
<dbReference type="EnsemblPlants" id="AVESA.00010b.r2.1AG0060480.1">
    <property type="protein sequence ID" value="AVESA.00010b.r2.1AG0060480.1.CDS"/>
    <property type="gene ID" value="AVESA.00010b.r2.1AG0060480"/>
</dbReference>
<sequence>MACEGFRAKSDRTVGDAIAHAAVAGVHTWTRPVSTDTLRDPSSWRDKHQKSQIPAHGNIQAIQRPPQPHLIVLPRANVWRPSYASPLYLCAPKPRRPLPNLPQQQRAVPPTARPLLAADERLARKWWRDIHSPKAPVTMAPTVATPATGAVASPAVSDVGKAARSVGLGLPALPSLPGLAFHGQPRVASFCKRLARNVVGMAAAGEPAAPLADNAELTEFINALKQEWDRVEDKYAVTTLAVAATLGMWSAGGVVSAIDRLPVVPGLMEVVGIGYSGYFAYKNLIFKPDRKAFFAKVRNIYEDIISG</sequence>
<reference evidence="1" key="2">
    <citation type="submission" date="2025-09" db="UniProtKB">
        <authorList>
            <consortium name="EnsemblPlants"/>
        </authorList>
    </citation>
    <scope>IDENTIFICATION</scope>
</reference>